<evidence type="ECO:0000313" key="2">
    <source>
        <dbReference type="Proteomes" id="UP000824120"/>
    </source>
</evidence>
<dbReference type="Proteomes" id="UP000824120">
    <property type="component" value="Chromosome 12"/>
</dbReference>
<name>A0A9J5WBH7_SOLCO</name>
<gene>
    <name evidence="1" type="ORF">H5410_062833</name>
</gene>
<reference evidence="1 2" key="1">
    <citation type="submission" date="2020-09" db="EMBL/GenBank/DDBJ databases">
        <title>De no assembly of potato wild relative species, Solanum commersonii.</title>
        <authorList>
            <person name="Cho K."/>
        </authorList>
    </citation>
    <scope>NUCLEOTIDE SEQUENCE [LARGE SCALE GENOMIC DNA]</scope>
    <source>
        <strain evidence="1">LZ3.2</strain>
        <tissue evidence="1">Leaf</tissue>
    </source>
</reference>
<proteinExistence type="predicted"/>
<evidence type="ECO:0000313" key="1">
    <source>
        <dbReference type="EMBL" id="KAG5573067.1"/>
    </source>
</evidence>
<protein>
    <submittedName>
        <fullName evidence="1">Uncharacterized protein</fullName>
    </submittedName>
</protein>
<keyword evidence="2" id="KW-1185">Reference proteome</keyword>
<comment type="caution">
    <text evidence="1">The sequence shown here is derived from an EMBL/GenBank/DDBJ whole genome shotgun (WGS) entry which is preliminary data.</text>
</comment>
<sequence length="186" mass="21283">MSSEAYKGHVCGAKTGLEAWEKTSEYFPVEMGLHVGSIFSPFLFAQTRVQRVLSRPKPNIRGANLVCVDEADGEVRLATCIIPKKETWRKWRLASESCVTRKFHINLKEMRMLRWMCGHTRADKIRNEVIREGGSGLVVDKPREARPRCALKRSGGYRGYTWKGRGRPKKYRGEVIRQIRLGDMGT</sequence>
<dbReference type="EMBL" id="JACXVP010000012">
    <property type="protein sequence ID" value="KAG5573067.1"/>
    <property type="molecule type" value="Genomic_DNA"/>
</dbReference>
<organism evidence="1 2">
    <name type="scientific">Solanum commersonii</name>
    <name type="common">Commerson's wild potato</name>
    <name type="synonym">Commerson's nightshade</name>
    <dbReference type="NCBI Taxonomy" id="4109"/>
    <lineage>
        <taxon>Eukaryota</taxon>
        <taxon>Viridiplantae</taxon>
        <taxon>Streptophyta</taxon>
        <taxon>Embryophyta</taxon>
        <taxon>Tracheophyta</taxon>
        <taxon>Spermatophyta</taxon>
        <taxon>Magnoliopsida</taxon>
        <taxon>eudicotyledons</taxon>
        <taxon>Gunneridae</taxon>
        <taxon>Pentapetalae</taxon>
        <taxon>asterids</taxon>
        <taxon>lamiids</taxon>
        <taxon>Solanales</taxon>
        <taxon>Solanaceae</taxon>
        <taxon>Solanoideae</taxon>
        <taxon>Solaneae</taxon>
        <taxon>Solanum</taxon>
    </lineage>
</organism>
<dbReference type="AlphaFoldDB" id="A0A9J5WBH7"/>
<accession>A0A9J5WBH7</accession>